<organism evidence="1">
    <name type="scientific">Siphoviridae sp. cteLh2</name>
    <dbReference type="NCBI Taxonomy" id="2825590"/>
    <lineage>
        <taxon>Viruses</taxon>
        <taxon>Duplodnaviria</taxon>
        <taxon>Heunggongvirae</taxon>
        <taxon>Uroviricota</taxon>
        <taxon>Caudoviricetes</taxon>
    </lineage>
</organism>
<reference evidence="1" key="1">
    <citation type="journal article" date="2021" name="Proc. Natl. Acad. Sci. U.S.A.">
        <title>A Catalog of Tens of Thousands of Viruses from Human Metagenomes Reveals Hidden Associations with Chronic Diseases.</title>
        <authorList>
            <person name="Tisza M.J."/>
            <person name="Buck C.B."/>
        </authorList>
    </citation>
    <scope>NUCLEOTIDE SEQUENCE</scope>
    <source>
        <strain evidence="1">CteLh2</strain>
    </source>
</reference>
<name>A0A8S5U5X1_9CAUD</name>
<evidence type="ECO:0000313" key="1">
    <source>
        <dbReference type="EMBL" id="DAF89851.1"/>
    </source>
</evidence>
<dbReference type="EMBL" id="BK016017">
    <property type="protein sequence ID" value="DAF89851.1"/>
    <property type="molecule type" value="Genomic_DNA"/>
</dbReference>
<protein>
    <submittedName>
        <fullName evidence="1">Uncharacterized protein</fullName>
    </submittedName>
</protein>
<sequence>MNLIDFIVRNIISEEKGFMYEFNDITKEEAEKENEDYWREYLLSYGLKQVIEIEDMGGKSVKTEYINLDKGQKPYKVGDKGLH</sequence>
<accession>A0A8S5U5X1</accession>
<proteinExistence type="predicted"/>